<keyword evidence="3" id="KW-1185">Reference proteome</keyword>
<dbReference type="PANTHER" id="PTHR30093">
    <property type="entry name" value="GENERAL SECRETION PATHWAY PROTEIN G"/>
    <property type="match status" value="1"/>
</dbReference>
<dbReference type="RefSeq" id="WP_277859458.1">
    <property type="nucleotide sequence ID" value="NZ_JARRAG010000001.1"/>
</dbReference>
<sequence>MSARNEIRRPVARGGFTLIELLVVIAILAVLIALLLPAVQAAREAARRAQCTSSLKQIGIALQNYHDAMGSFPVGFLVPSAPVPATTSVSQYRWSALAQLAPFLEQQALFHALNFDFAVGYRPTGASAFWPFHPANSTAMATRVALFVCPSDGAPAPAVDSGPTSYAFCTGDGSNGGDATGANGLFILGPSRSIRDVLDGTSGTATTSEHLLGIAGPYTQTTPTPIPHPLSRAFARAAAPLTDESCAAAPLGWLFYKGSGWWDGNHLNTLYNHHETPNGRRVDCITYHNPGWTAARSQHPGGVNLLYCDGHAAFVGDEIDPAVWQATSTRAGGEIVSGTL</sequence>
<dbReference type="InterPro" id="IPR011453">
    <property type="entry name" value="DUF1559"/>
</dbReference>
<reference evidence="2 3" key="1">
    <citation type="submission" date="2023-03" db="EMBL/GenBank/DDBJ databases">
        <title>Paludisphaera mucosa sp. nov. a novel planctomycete from northern fen.</title>
        <authorList>
            <person name="Ivanova A."/>
        </authorList>
    </citation>
    <scope>NUCLEOTIDE SEQUENCE [LARGE SCALE GENOMIC DNA]</scope>
    <source>
        <strain evidence="2 3">Pla2</strain>
    </source>
</reference>
<dbReference type="InterPro" id="IPR045584">
    <property type="entry name" value="Pilin-like"/>
</dbReference>
<dbReference type="Pfam" id="PF07963">
    <property type="entry name" value="N_methyl"/>
    <property type="match status" value="1"/>
</dbReference>
<dbReference type="Proteomes" id="UP001216907">
    <property type="component" value="Unassembled WGS sequence"/>
</dbReference>
<dbReference type="SUPFAM" id="SSF54523">
    <property type="entry name" value="Pili subunits"/>
    <property type="match status" value="1"/>
</dbReference>
<evidence type="ECO:0000259" key="1">
    <source>
        <dbReference type="Pfam" id="PF07596"/>
    </source>
</evidence>
<dbReference type="NCBIfam" id="TIGR04294">
    <property type="entry name" value="pre_pil_HX9DG"/>
    <property type="match status" value="1"/>
</dbReference>
<dbReference type="InterPro" id="IPR012902">
    <property type="entry name" value="N_methyl_site"/>
</dbReference>
<feature type="domain" description="DUF1559" evidence="1">
    <location>
        <begin position="40"/>
        <end position="321"/>
    </location>
</feature>
<name>A0ABT6F6I6_9BACT</name>
<organism evidence="2 3">
    <name type="scientific">Paludisphaera mucosa</name>
    <dbReference type="NCBI Taxonomy" id="3030827"/>
    <lineage>
        <taxon>Bacteria</taxon>
        <taxon>Pseudomonadati</taxon>
        <taxon>Planctomycetota</taxon>
        <taxon>Planctomycetia</taxon>
        <taxon>Isosphaerales</taxon>
        <taxon>Isosphaeraceae</taxon>
        <taxon>Paludisphaera</taxon>
    </lineage>
</organism>
<dbReference type="InterPro" id="IPR027558">
    <property type="entry name" value="Pre_pil_HX9DG_C"/>
</dbReference>
<dbReference type="NCBIfam" id="TIGR02532">
    <property type="entry name" value="IV_pilin_GFxxxE"/>
    <property type="match status" value="1"/>
</dbReference>
<dbReference type="PROSITE" id="PS00409">
    <property type="entry name" value="PROKAR_NTER_METHYL"/>
    <property type="match status" value="1"/>
</dbReference>
<proteinExistence type="predicted"/>
<gene>
    <name evidence="2" type="ORF">PZE19_04920</name>
</gene>
<dbReference type="PANTHER" id="PTHR30093:SF2">
    <property type="entry name" value="TYPE II SECRETION SYSTEM PROTEIN H"/>
    <property type="match status" value="1"/>
</dbReference>
<comment type="caution">
    <text evidence="2">The sequence shown here is derived from an EMBL/GenBank/DDBJ whole genome shotgun (WGS) entry which is preliminary data.</text>
</comment>
<dbReference type="Pfam" id="PF07596">
    <property type="entry name" value="SBP_bac_10"/>
    <property type="match status" value="1"/>
</dbReference>
<protein>
    <submittedName>
        <fullName evidence="2">DUF1559 domain-containing protein</fullName>
    </submittedName>
</protein>
<dbReference type="Gene3D" id="3.30.700.10">
    <property type="entry name" value="Glycoprotein, Type 4 Pilin"/>
    <property type="match status" value="1"/>
</dbReference>
<dbReference type="EMBL" id="JARRAG010000001">
    <property type="protein sequence ID" value="MDG3003101.1"/>
    <property type="molecule type" value="Genomic_DNA"/>
</dbReference>
<evidence type="ECO:0000313" key="2">
    <source>
        <dbReference type="EMBL" id="MDG3003101.1"/>
    </source>
</evidence>
<evidence type="ECO:0000313" key="3">
    <source>
        <dbReference type="Proteomes" id="UP001216907"/>
    </source>
</evidence>
<accession>A0ABT6F6I6</accession>